<gene>
    <name evidence="2" type="ORF">CSW64_00885</name>
</gene>
<reference evidence="2 3" key="1">
    <citation type="submission" date="2017-10" db="EMBL/GenBank/DDBJ databases">
        <title>Genome sequence of Caulobacter mirabilis FWC38.</title>
        <authorList>
            <person name="Fiebig A."/>
            <person name="Crosson S."/>
        </authorList>
    </citation>
    <scope>NUCLEOTIDE SEQUENCE [LARGE SCALE GENOMIC DNA]</scope>
    <source>
        <strain evidence="2 3">FWC 38</strain>
    </source>
</reference>
<dbReference type="SUPFAM" id="SSF53474">
    <property type="entry name" value="alpha/beta-Hydrolases"/>
    <property type="match status" value="1"/>
</dbReference>
<dbReference type="AlphaFoldDB" id="A0A2D2ASS7"/>
<dbReference type="EMBL" id="CP024201">
    <property type="protein sequence ID" value="ATQ41062.1"/>
    <property type="molecule type" value="Genomic_DNA"/>
</dbReference>
<organism evidence="2 3">
    <name type="scientific">Caulobacter mirabilis</name>
    <dbReference type="NCBI Taxonomy" id="69666"/>
    <lineage>
        <taxon>Bacteria</taxon>
        <taxon>Pseudomonadati</taxon>
        <taxon>Pseudomonadota</taxon>
        <taxon>Alphaproteobacteria</taxon>
        <taxon>Caulobacterales</taxon>
        <taxon>Caulobacteraceae</taxon>
        <taxon>Caulobacter</taxon>
    </lineage>
</organism>
<dbReference type="OrthoDB" id="9771666at2"/>
<dbReference type="InterPro" id="IPR002925">
    <property type="entry name" value="Dienelactn_hydro"/>
</dbReference>
<dbReference type="KEGG" id="cmb:CSW64_00885"/>
<dbReference type="Gene3D" id="3.40.50.1820">
    <property type="entry name" value="alpha/beta hydrolase"/>
    <property type="match status" value="1"/>
</dbReference>
<dbReference type="InterPro" id="IPR051049">
    <property type="entry name" value="Dienelactone_hydrolase-like"/>
</dbReference>
<dbReference type="PANTHER" id="PTHR46623">
    <property type="entry name" value="CARBOXYMETHYLENEBUTENOLIDASE-RELATED"/>
    <property type="match status" value="1"/>
</dbReference>
<keyword evidence="3" id="KW-1185">Reference proteome</keyword>
<feature type="domain" description="Dienelactone hydrolase" evidence="1">
    <location>
        <begin position="63"/>
        <end position="290"/>
    </location>
</feature>
<evidence type="ECO:0000313" key="3">
    <source>
        <dbReference type="Proteomes" id="UP000228945"/>
    </source>
</evidence>
<dbReference type="Proteomes" id="UP000228945">
    <property type="component" value="Chromosome"/>
</dbReference>
<accession>A0A2D2ASS7</accession>
<keyword evidence="2" id="KW-0378">Hydrolase</keyword>
<dbReference type="PANTHER" id="PTHR46623:SF6">
    <property type="entry name" value="ALPHA_BETA-HYDROLASES SUPERFAMILY PROTEIN"/>
    <property type="match status" value="1"/>
</dbReference>
<dbReference type="Pfam" id="PF01738">
    <property type="entry name" value="DLH"/>
    <property type="match status" value="1"/>
</dbReference>
<evidence type="ECO:0000313" key="2">
    <source>
        <dbReference type="EMBL" id="ATQ41062.1"/>
    </source>
</evidence>
<proteinExistence type="predicted"/>
<sequence>MLKLTRPEGNEPGDLNLSRRMLGGLFFAGYAAAAVSADAQPITTPADGLITETAMIPTVDRAIPAYVARPDARGRFPVVLVVSEVFGVHEYIRDTCRRLARLGYVAIAPDFFVRHGDPAPLTDFNKIRDIVSAATEQETMGDIQATISWLGAQPFAYRGRTAITGFCWGGAVVWLACSRFRDFRSGVAWYGRLARPADGQFLSEADRRWPVEEAGYLKAPVLGLYAGQDQGIPLTDVETMRNKLREYRKSDSDIIVYPQSQHGFHADYRASYDAAAAQDAWTRMLEHFQRTGVGPRRW</sequence>
<dbReference type="GO" id="GO:0016787">
    <property type="term" value="F:hydrolase activity"/>
    <property type="evidence" value="ECO:0007669"/>
    <property type="project" value="UniProtKB-KW"/>
</dbReference>
<dbReference type="InterPro" id="IPR029058">
    <property type="entry name" value="AB_hydrolase_fold"/>
</dbReference>
<evidence type="ECO:0000259" key="1">
    <source>
        <dbReference type="Pfam" id="PF01738"/>
    </source>
</evidence>
<dbReference type="RefSeq" id="WP_099620319.1">
    <property type="nucleotide sequence ID" value="NZ_CP024201.1"/>
</dbReference>
<name>A0A2D2ASS7_9CAUL</name>
<protein>
    <submittedName>
        <fullName evidence="2">Dienelactone hydrolase</fullName>
    </submittedName>
</protein>